<dbReference type="Gene3D" id="3.10.180.10">
    <property type="entry name" value="2,3-Dihydroxybiphenyl 1,2-Dioxygenase, domain 1"/>
    <property type="match status" value="1"/>
</dbReference>
<reference evidence="3" key="1">
    <citation type="journal article" date="2019" name="Int. J. Syst. Evol. Microbiol.">
        <title>The Global Catalogue of Microorganisms (GCM) 10K type strain sequencing project: providing services to taxonomists for standard genome sequencing and annotation.</title>
        <authorList>
            <consortium name="The Broad Institute Genomics Platform"/>
            <consortium name="The Broad Institute Genome Sequencing Center for Infectious Disease"/>
            <person name="Wu L."/>
            <person name="Ma J."/>
        </authorList>
    </citation>
    <scope>NUCLEOTIDE SEQUENCE [LARGE SCALE GENOMIC DNA]</scope>
    <source>
        <strain evidence="3">CCUG 66188</strain>
    </source>
</reference>
<dbReference type="InterPro" id="IPR029068">
    <property type="entry name" value="Glyas_Bleomycin-R_OHBP_Dase"/>
</dbReference>
<dbReference type="Proteomes" id="UP001596353">
    <property type="component" value="Unassembled WGS sequence"/>
</dbReference>
<name>A0ABW2B2U6_9RHOB</name>
<sequence length="173" mass="18430">MSHTIVPYLVAKGAKDAIQFYAKAFGAVEDFRMTDPGDGRIGHAELVIGESRIMLSDEYPDFGAVSPDTLGGTAVTFHLATTSVDGDVAQAVAAGATLLRAPRINPLANARRRCWTRSVTGGCCRKPSRRFRPKRCRSAGKRKPLHDPACSTRARGCKAAGAWHDAPHGLTGG</sequence>
<evidence type="ECO:0000313" key="3">
    <source>
        <dbReference type="Proteomes" id="UP001596353"/>
    </source>
</evidence>
<organism evidence="2 3">
    <name type="scientific">Sulfitobacter porphyrae</name>
    <dbReference type="NCBI Taxonomy" id="1246864"/>
    <lineage>
        <taxon>Bacteria</taxon>
        <taxon>Pseudomonadati</taxon>
        <taxon>Pseudomonadota</taxon>
        <taxon>Alphaproteobacteria</taxon>
        <taxon>Rhodobacterales</taxon>
        <taxon>Roseobacteraceae</taxon>
        <taxon>Sulfitobacter</taxon>
    </lineage>
</organism>
<dbReference type="PANTHER" id="PTHR34109:SF1">
    <property type="entry name" value="VOC DOMAIN-CONTAINING PROTEIN"/>
    <property type="match status" value="1"/>
</dbReference>
<dbReference type="EMBL" id="JBHSWG010000001">
    <property type="protein sequence ID" value="MFC6759461.1"/>
    <property type="molecule type" value="Genomic_DNA"/>
</dbReference>
<comment type="caution">
    <text evidence="2">The sequence shown here is derived from an EMBL/GenBank/DDBJ whole genome shotgun (WGS) entry which is preliminary data.</text>
</comment>
<feature type="domain" description="Glyoxalase/fosfomycin resistance/dioxygenase" evidence="1">
    <location>
        <begin position="9"/>
        <end position="102"/>
    </location>
</feature>
<dbReference type="SUPFAM" id="SSF54593">
    <property type="entry name" value="Glyoxalase/Bleomycin resistance protein/Dihydroxybiphenyl dioxygenase"/>
    <property type="match status" value="1"/>
</dbReference>
<accession>A0ABW2B2U6</accession>
<dbReference type="PANTHER" id="PTHR34109">
    <property type="entry name" value="BNAUNNG04460D PROTEIN-RELATED"/>
    <property type="match status" value="1"/>
</dbReference>
<proteinExistence type="predicted"/>
<dbReference type="Pfam" id="PF00903">
    <property type="entry name" value="Glyoxalase"/>
    <property type="match status" value="1"/>
</dbReference>
<dbReference type="CDD" id="cd07246">
    <property type="entry name" value="VOC_like"/>
    <property type="match status" value="1"/>
</dbReference>
<keyword evidence="3" id="KW-1185">Reference proteome</keyword>
<dbReference type="InterPro" id="IPR004360">
    <property type="entry name" value="Glyas_Fos-R_dOase_dom"/>
</dbReference>
<protein>
    <submittedName>
        <fullName evidence="2">VOC family protein</fullName>
    </submittedName>
</protein>
<evidence type="ECO:0000259" key="1">
    <source>
        <dbReference type="Pfam" id="PF00903"/>
    </source>
</evidence>
<gene>
    <name evidence="2" type="ORF">ACFQFQ_08090</name>
</gene>
<evidence type="ECO:0000313" key="2">
    <source>
        <dbReference type="EMBL" id="MFC6759461.1"/>
    </source>
</evidence>